<feature type="transmembrane region" description="Helical" evidence="1">
    <location>
        <begin position="41"/>
        <end position="62"/>
    </location>
</feature>
<feature type="transmembrane region" description="Helical" evidence="1">
    <location>
        <begin position="344"/>
        <end position="361"/>
    </location>
</feature>
<gene>
    <name evidence="2" type="ORF">C2R22_14840</name>
</gene>
<feature type="transmembrane region" description="Helical" evidence="1">
    <location>
        <begin position="97"/>
        <end position="119"/>
    </location>
</feature>
<keyword evidence="1" id="KW-1133">Transmembrane helix</keyword>
<feature type="transmembrane region" description="Helical" evidence="1">
    <location>
        <begin position="74"/>
        <end position="91"/>
    </location>
</feature>
<dbReference type="RefSeq" id="WP_103426452.1">
    <property type="nucleotide sequence ID" value="NZ_CP026309.1"/>
</dbReference>
<protein>
    <submittedName>
        <fullName evidence="2">Uncharacterized protein</fullName>
    </submittedName>
</protein>
<dbReference type="EMBL" id="CP026309">
    <property type="protein sequence ID" value="AUV82763.1"/>
    <property type="molecule type" value="Genomic_DNA"/>
</dbReference>
<feature type="transmembrane region" description="Helical" evidence="1">
    <location>
        <begin position="215"/>
        <end position="235"/>
    </location>
</feature>
<keyword evidence="1" id="KW-0812">Transmembrane</keyword>
<dbReference type="OrthoDB" id="206316at2157"/>
<sequence>MAPETISRWARRYALVSVSFLLLWQLASVLGVPRRTEVTLAVYGFVFPMVFGKAYSLVPTYFDRTLAFPRAPAVGLPFVVVGAGGLAAGTLSGTPSWLASTGALAWAVGVAVFLGTLGWTVRHDPTGRATATGEHNADRRPVDRVANAFVPVAFAYLLVGTSATLGLHTGLPPLLDGYPPRVTHLLAAGAAGLLVFALGFRLLPRFFGAPLPRSLAVATLLPGALAPGLLATRLLDAGRWFRAGALLEAGAVCGFALAVALLARRSSRRRVGLSTVLVAAGFGVLGVAFGLWFAFEAPSAALVRAHLRVNLLGFLGLTVVGLAYQFYPPAVGDLPGSSDSTARVSVLALSGGLLAQVGGLTLRVPTATTLGEWLALCGALCYAYLLAAAFLAR</sequence>
<feature type="transmembrane region" description="Helical" evidence="1">
    <location>
        <begin position="275"/>
        <end position="295"/>
    </location>
</feature>
<feature type="transmembrane region" description="Helical" evidence="1">
    <location>
        <begin position="307"/>
        <end position="324"/>
    </location>
</feature>
<dbReference type="Proteomes" id="UP000236584">
    <property type="component" value="Chromosome"/>
</dbReference>
<evidence type="ECO:0000313" key="2">
    <source>
        <dbReference type="EMBL" id="AUV82763.1"/>
    </source>
</evidence>
<evidence type="ECO:0000256" key="1">
    <source>
        <dbReference type="SAM" id="Phobius"/>
    </source>
</evidence>
<accession>A0A2I8VLE5</accession>
<dbReference type="AlphaFoldDB" id="A0A2I8VLE5"/>
<reference evidence="2 3" key="1">
    <citation type="submission" date="2018-01" db="EMBL/GenBank/DDBJ databases">
        <title>Complete genome sequence of Salinigranum rubrum GX10T, an extremely halophilic archaeon isolated from a marine solar saltern.</title>
        <authorList>
            <person name="Han S."/>
        </authorList>
    </citation>
    <scope>NUCLEOTIDE SEQUENCE [LARGE SCALE GENOMIC DNA]</scope>
    <source>
        <strain evidence="2 3">GX10</strain>
    </source>
</reference>
<dbReference type="KEGG" id="srub:C2R22_14840"/>
<dbReference type="GeneID" id="35593394"/>
<keyword evidence="3" id="KW-1185">Reference proteome</keyword>
<feature type="transmembrane region" description="Helical" evidence="1">
    <location>
        <begin position="241"/>
        <end position="263"/>
    </location>
</feature>
<feature type="transmembrane region" description="Helical" evidence="1">
    <location>
        <begin position="373"/>
        <end position="392"/>
    </location>
</feature>
<feature type="transmembrane region" description="Helical" evidence="1">
    <location>
        <begin position="145"/>
        <end position="165"/>
    </location>
</feature>
<proteinExistence type="predicted"/>
<organism evidence="2 3">
    <name type="scientific">Salinigranum rubrum</name>
    <dbReference type="NCBI Taxonomy" id="755307"/>
    <lineage>
        <taxon>Archaea</taxon>
        <taxon>Methanobacteriati</taxon>
        <taxon>Methanobacteriota</taxon>
        <taxon>Stenosarchaea group</taxon>
        <taxon>Halobacteria</taxon>
        <taxon>Halobacteriales</taxon>
        <taxon>Haloferacaceae</taxon>
        <taxon>Salinigranum</taxon>
    </lineage>
</organism>
<feature type="transmembrane region" description="Helical" evidence="1">
    <location>
        <begin position="185"/>
        <end position="203"/>
    </location>
</feature>
<keyword evidence="1" id="KW-0472">Membrane</keyword>
<name>A0A2I8VLE5_9EURY</name>
<evidence type="ECO:0000313" key="3">
    <source>
        <dbReference type="Proteomes" id="UP000236584"/>
    </source>
</evidence>